<feature type="domain" description="AI2M/AI1M-like HNH endonuclease" evidence="1">
    <location>
        <begin position="92"/>
        <end position="142"/>
    </location>
</feature>
<accession>A0ABQ1FK55</accession>
<evidence type="ECO:0000259" key="1">
    <source>
        <dbReference type="Pfam" id="PF21368"/>
    </source>
</evidence>
<dbReference type="Proteomes" id="UP000615455">
    <property type="component" value="Unassembled WGS sequence"/>
</dbReference>
<protein>
    <recommendedName>
        <fullName evidence="1">AI2M/AI1M-like HNH endonuclease domain-containing protein</fullName>
    </recommendedName>
</protein>
<keyword evidence="3" id="KW-1185">Reference proteome</keyword>
<comment type="caution">
    <text evidence="2">The sequence shown here is derived from an EMBL/GenBank/DDBJ whole genome shotgun (WGS) entry which is preliminary data.</text>
</comment>
<dbReference type="Pfam" id="PF21368">
    <property type="entry name" value="AI2M-like_HNH"/>
    <property type="match status" value="1"/>
</dbReference>
<dbReference type="EMBL" id="BMHE01000084">
    <property type="protein sequence ID" value="GGA16024.1"/>
    <property type="molecule type" value="Genomic_DNA"/>
</dbReference>
<gene>
    <name evidence="2" type="ORF">GCM10008018_70840</name>
</gene>
<proteinExistence type="predicted"/>
<evidence type="ECO:0000313" key="3">
    <source>
        <dbReference type="Proteomes" id="UP000615455"/>
    </source>
</evidence>
<evidence type="ECO:0000313" key="2">
    <source>
        <dbReference type="EMBL" id="GGA16024.1"/>
    </source>
</evidence>
<organism evidence="2 3">
    <name type="scientific">Paenibacillus marchantiophytorum</name>
    <dbReference type="NCBI Taxonomy" id="1619310"/>
    <lineage>
        <taxon>Bacteria</taxon>
        <taxon>Bacillati</taxon>
        <taxon>Bacillota</taxon>
        <taxon>Bacilli</taxon>
        <taxon>Bacillales</taxon>
        <taxon>Paenibacillaceae</taxon>
        <taxon>Paenibacillus</taxon>
    </lineage>
</organism>
<name>A0ABQ1FK55_9BACL</name>
<dbReference type="InterPro" id="IPR049030">
    <property type="entry name" value="AI2M-like_HNH"/>
</dbReference>
<sequence>MELSLAYTLANKHKTTINKVFAKYGKYRKTKNGEYKVLQVFVDREGKKPLEAYFGGIRLGYQKDIRIEDTTLVGKIFSKRSQLVQRLLNDTCELCGLKGNIEIHHIRKLKDLAQNGRKDKPEWMKHMIAMSRKTLAVCDTCHLLIHSGKYQGKKIAGL</sequence>
<reference evidence="3" key="1">
    <citation type="journal article" date="2019" name="Int. J. Syst. Evol. Microbiol.">
        <title>The Global Catalogue of Microorganisms (GCM) 10K type strain sequencing project: providing services to taxonomists for standard genome sequencing and annotation.</title>
        <authorList>
            <consortium name="The Broad Institute Genomics Platform"/>
            <consortium name="The Broad Institute Genome Sequencing Center for Infectious Disease"/>
            <person name="Wu L."/>
            <person name="Ma J."/>
        </authorList>
    </citation>
    <scope>NUCLEOTIDE SEQUENCE [LARGE SCALE GENOMIC DNA]</scope>
    <source>
        <strain evidence="3">CGMCC 1.15043</strain>
    </source>
</reference>